<dbReference type="AlphaFoldDB" id="A0A443S711"/>
<organism evidence="2 3">
    <name type="scientific">Leptotrombidium deliense</name>
    <dbReference type="NCBI Taxonomy" id="299467"/>
    <lineage>
        <taxon>Eukaryota</taxon>
        <taxon>Metazoa</taxon>
        <taxon>Ecdysozoa</taxon>
        <taxon>Arthropoda</taxon>
        <taxon>Chelicerata</taxon>
        <taxon>Arachnida</taxon>
        <taxon>Acari</taxon>
        <taxon>Acariformes</taxon>
        <taxon>Trombidiformes</taxon>
        <taxon>Prostigmata</taxon>
        <taxon>Anystina</taxon>
        <taxon>Parasitengona</taxon>
        <taxon>Trombiculoidea</taxon>
        <taxon>Trombiculidae</taxon>
        <taxon>Leptotrombidium</taxon>
    </lineage>
</organism>
<name>A0A443S711_9ACAR</name>
<dbReference type="PANTHER" id="PTHR46599">
    <property type="entry name" value="PIGGYBAC TRANSPOSABLE ELEMENT-DERIVED PROTEIN 4"/>
    <property type="match status" value="1"/>
</dbReference>
<feature type="domain" description="PiggyBac transposable element-derived protein" evidence="1">
    <location>
        <begin position="45"/>
        <end position="445"/>
    </location>
</feature>
<dbReference type="OrthoDB" id="6513427at2759"/>
<reference evidence="2 3" key="1">
    <citation type="journal article" date="2018" name="Gigascience">
        <title>Genomes of trombidid mites reveal novel predicted allergens and laterally-transferred genes associated with secondary metabolism.</title>
        <authorList>
            <person name="Dong X."/>
            <person name="Chaisiri K."/>
            <person name="Xia D."/>
            <person name="Armstrong S.D."/>
            <person name="Fang Y."/>
            <person name="Donnelly M.J."/>
            <person name="Kadowaki T."/>
            <person name="McGarry J.W."/>
            <person name="Darby A.C."/>
            <person name="Makepeace B.L."/>
        </authorList>
    </citation>
    <scope>NUCLEOTIDE SEQUENCE [LARGE SCALE GENOMIC DNA]</scope>
    <source>
        <strain evidence="2">UoL-UT</strain>
    </source>
</reference>
<gene>
    <name evidence="2" type="ORF">B4U80_01278</name>
</gene>
<dbReference type="InterPro" id="IPR029526">
    <property type="entry name" value="PGBD"/>
</dbReference>
<accession>A0A443S711</accession>
<evidence type="ECO:0000259" key="1">
    <source>
        <dbReference type="Pfam" id="PF13843"/>
    </source>
</evidence>
<comment type="caution">
    <text evidence="2">The sequence shown here is derived from an EMBL/GenBank/DDBJ whole genome shotgun (WGS) entry which is preliminary data.</text>
</comment>
<protein>
    <submittedName>
        <fullName evidence="2">PiggyBac transposable element-derived protein 4-like protein</fullName>
    </submittedName>
</protein>
<evidence type="ECO:0000313" key="3">
    <source>
        <dbReference type="Proteomes" id="UP000288716"/>
    </source>
</evidence>
<dbReference type="VEuPathDB" id="VectorBase:LDEU008702"/>
<dbReference type="PANTHER" id="PTHR46599:SF3">
    <property type="entry name" value="PIGGYBAC TRANSPOSABLE ELEMENT-DERIVED PROTEIN 4"/>
    <property type="match status" value="1"/>
</dbReference>
<dbReference type="Proteomes" id="UP000288716">
    <property type="component" value="Unassembled WGS sequence"/>
</dbReference>
<dbReference type="Pfam" id="PF13843">
    <property type="entry name" value="DDE_Tnp_1_7"/>
    <property type="match status" value="1"/>
</dbReference>
<evidence type="ECO:0000313" key="2">
    <source>
        <dbReference type="EMBL" id="RWS23338.1"/>
    </source>
</evidence>
<dbReference type="EMBL" id="NCKV01006651">
    <property type="protein sequence ID" value="RWS23338.1"/>
    <property type="molecule type" value="Genomic_DNA"/>
</dbReference>
<keyword evidence="3" id="KW-1185">Reference proteome</keyword>
<proteinExistence type="predicted"/>
<sequence length="520" mass="59737">MTYTAPNGVKWSSTPLFQSNDMNNISEPASLTALSRDNIKSRRDAFLLLFDEQIVQWNIDATNLRGRYTASLYATALEIKNGTLSIHDVQHDEATKEDIIELTMQTEDNLKRRSKWIDFTRDEILAIYGFYLLMGVKKEKNIEDAISLKGNRILSFPAAGIATSKNRLRIFTNAFGLTHPQRERDLHESMIAVSESYKNDKIAKVRDIINRLRDNYVKAYIPETDLVVDEQMVGYKGRTSLKQHMPNKPDKYGIKLWALVDRNQYTLNLQVYAGQEGFRRVGSRMREVDQAHRVVMDMVSVLDTSDRKHHITTDRFFTSLKLADDLLKRNITLTGTIRENKLEVPEELRKQRRNGESNRRTVNSVIRCVKPNKLVHILGSAHNHSETEVVGPKKIPQLNDKYNKSKHFVDIVDNMLKKYTAQRPTMKWNFALLIRLIDITALNAYKLVSNGINNSMGFKSLDIARVIDISSYSNDFEPHQVTGVSHKRVRCNYCPRKSGNKTRYKCKCCARPACGKHGKL</sequence>